<evidence type="ECO:0000313" key="6">
    <source>
        <dbReference type="EMBL" id="KUJ24341.1"/>
    </source>
</evidence>
<dbReference type="Pfam" id="PF01765">
    <property type="entry name" value="RRF"/>
    <property type="match status" value="1"/>
</dbReference>
<keyword evidence="7" id="KW-1185">Reference proteome</keyword>
<dbReference type="PANTHER" id="PTHR20982">
    <property type="entry name" value="RIBOSOME RECYCLING FACTOR"/>
    <property type="match status" value="1"/>
</dbReference>
<dbReference type="InterPro" id="IPR036191">
    <property type="entry name" value="RRF_sf"/>
</dbReference>
<dbReference type="EMBL" id="KQ947404">
    <property type="protein sequence ID" value="KUJ24341.1"/>
    <property type="molecule type" value="Genomic_DNA"/>
</dbReference>
<dbReference type="InParanoid" id="A0A194XW28"/>
<evidence type="ECO:0000259" key="5">
    <source>
        <dbReference type="Pfam" id="PF01765"/>
    </source>
</evidence>
<dbReference type="STRING" id="149040.A0A194XW28"/>
<sequence length="273" mass="30310">MPPRIPIRTNTLKQLRTRQLHLTERSLLTRPISTTRSARQILPFQSPQTCRCFSSNPILHKKKGRADREKEEAASESNEVEDPYDFSTLNTGIEKSLEKLKNDLSKLRTGGRFNPEVLENLRVHLVKDSKASERLGDLAQVLPKGGRSLMILVGEKDHVKHVISAIQGSKDLNLQPTVDAQNTAQLNVPIPPPTKESRDAALAAASKVGENANTGVRNARAAMQKKLRAIELKKAARPDDLKKAHKEMEKITEKGVGDVKKAVEAARKTMEQT</sequence>
<organism evidence="6 7">
    <name type="scientific">Mollisia scopiformis</name>
    <name type="common">Conifer needle endophyte fungus</name>
    <name type="synonym">Phialocephala scopiformis</name>
    <dbReference type="NCBI Taxonomy" id="149040"/>
    <lineage>
        <taxon>Eukaryota</taxon>
        <taxon>Fungi</taxon>
        <taxon>Dikarya</taxon>
        <taxon>Ascomycota</taxon>
        <taxon>Pezizomycotina</taxon>
        <taxon>Leotiomycetes</taxon>
        <taxon>Helotiales</taxon>
        <taxon>Mollisiaceae</taxon>
        <taxon>Mollisia</taxon>
    </lineage>
</organism>
<proteinExistence type="inferred from homology"/>
<dbReference type="InterPro" id="IPR023584">
    <property type="entry name" value="Ribosome_recyc_fac_dom"/>
</dbReference>
<comment type="function">
    <text evidence="3">Necessary for protein synthesis in mitochondria. Functions as a ribosome recycling factor in mitochondria.</text>
</comment>
<dbReference type="Proteomes" id="UP000070700">
    <property type="component" value="Unassembled WGS sequence"/>
</dbReference>
<dbReference type="GO" id="GO:0043023">
    <property type="term" value="F:ribosomal large subunit binding"/>
    <property type="evidence" value="ECO:0007669"/>
    <property type="project" value="TreeGrafter"/>
</dbReference>
<evidence type="ECO:0000256" key="2">
    <source>
        <dbReference type="ARBA" id="ARBA00022917"/>
    </source>
</evidence>
<name>A0A194XW28_MOLSC</name>
<dbReference type="InterPro" id="IPR002661">
    <property type="entry name" value="Ribosome_recyc_fac"/>
</dbReference>
<evidence type="ECO:0000313" key="7">
    <source>
        <dbReference type="Proteomes" id="UP000070700"/>
    </source>
</evidence>
<dbReference type="PANTHER" id="PTHR20982:SF3">
    <property type="entry name" value="MITOCHONDRIAL RIBOSOME RECYCLING FACTOR PSEUDO 1"/>
    <property type="match status" value="1"/>
</dbReference>
<dbReference type="GeneID" id="28823609"/>
<dbReference type="RefSeq" id="XP_018078696.1">
    <property type="nucleotide sequence ID" value="XM_018213883.1"/>
</dbReference>
<dbReference type="GO" id="GO:0005739">
    <property type="term" value="C:mitochondrion"/>
    <property type="evidence" value="ECO:0007669"/>
    <property type="project" value="TreeGrafter"/>
</dbReference>
<protein>
    <submittedName>
        <fullName evidence="6">Ribosome recycling factor</fullName>
    </submittedName>
</protein>
<dbReference type="GO" id="GO:0006412">
    <property type="term" value="P:translation"/>
    <property type="evidence" value="ECO:0007669"/>
    <property type="project" value="UniProtKB-KW"/>
</dbReference>
<dbReference type="Gene3D" id="1.10.132.20">
    <property type="entry name" value="Ribosome-recycling factor"/>
    <property type="match status" value="1"/>
</dbReference>
<feature type="domain" description="Ribosome recycling factor" evidence="5">
    <location>
        <begin position="100"/>
        <end position="269"/>
    </location>
</feature>
<dbReference type="KEGG" id="psco:LY89DRAFT_679498"/>
<evidence type="ECO:0000256" key="1">
    <source>
        <dbReference type="ARBA" id="ARBA00005912"/>
    </source>
</evidence>
<dbReference type="FunCoup" id="A0A194XW28">
    <property type="interactions" value="79"/>
</dbReference>
<dbReference type="SUPFAM" id="SSF55194">
    <property type="entry name" value="Ribosome recycling factor, RRF"/>
    <property type="match status" value="1"/>
</dbReference>
<feature type="region of interest" description="Disordered" evidence="4">
    <location>
        <begin position="61"/>
        <end position="86"/>
    </location>
</feature>
<accession>A0A194XW28</accession>
<dbReference type="Gene3D" id="3.30.1360.40">
    <property type="match status" value="1"/>
</dbReference>
<reference evidence="6 7" key="1">
    <citation type="submission" date="2015-10" db="EMBL/GenBank/DDBJ databases">
        <title>Full genome of DAOMC 229536 Phialocephala scopiformis, a fungal endophyte of spruce producing the potent anti-insectan compound rugulosin.</title>
        <authorList>
            <consortium name="DOE Joint Genome Institute"/>
            <person name="Walker A.K."/>
            <person name="Frasz S.L."/>
            <person name="Seifert K.A."/>
            <person name="Miller J.D."/>
            <person name="Mondo S.J."/>
            <person name="Labutti K."/>
            <person name="Lipzen A."/>
            <person name="Dockter R."/>
            <person name="Kennedy M."/>
            <person name="Grigoriev I.V."/>
            <person name="Spatafora J.W."/>
        </authorList>
    </citation>
    <scope>NUCLEOTIDE SEQUENCE [LARGE SCALE GENOMIC DNA]</scope>
    <source>
        <strain evidence="6 7">CBS 120377</strain>
    </source>
</reference>
<dbReference type="OrthoDB" id="407355at2759"/>
<dbReference type="AlphaFoldDB" id="A0A194XW28"/>
<comment type="similarity">
    <text evidence="1">Belongs to the RRF family.</text>
</comment>
<evidence type="ECO:0000256" key="4">
    <source>
        <dbReference type="SAM" id="MobiDB-lite"/>
    </source>
</evidence>
<keyword evidence="2" id="KW-0648">Protein biosynthesis</keyword>
<evidence type="ECO:0000256" key="3">
    <source>
        <dbReference type="ARBA" id="ARBA00024909"/>
    </source>
</evidence>
<gene>
    <name evidence="6" type="ORF">LY89DRAFT_679498</name>
</gene>